<organism evidence="3 4">
    <name type="scientific">Leptospira ognonensis</name>
    <dbReference type="NCBI Taxonomy" id="2484945"/>
    <lineage>
        <taxon>Bacteria</taxon>
        <taxon>Pseudomonadati</taxon>
        <taxon>Spirochaetota</taxon>
        <taxon>Spirochaetia</taxon>
        <taxon>Leptospirales</taxon>
        <taxon>Leptospiraceae</taxon>
        <taxon>Leptospira</taxon>
    </lineage>
</organism>
<dbReference type="Gene3D" id="3.40.1000.10">
    <property type="entry name" value="Mog1/PsbP, alpha/beta/alpha sandwich"/>
    <property type="match status" value="1"/>
</dbReference>
<protein>
    <recommendedName>
        <fullName evidence="5">DUF4136 domain-containing protein</fullName>
    </recommendedName>
</protein>
<reference evidence="3" key="1">
    <citation type="journal article" date="2019" name="PLoS Negl. Trop. Dis.">
        <title>Revisiting the worldwide diversity of Leptospira species in the environment.</title>
        <authorList>
            <person name="Vincent A.T."/>
            <person name="Schiettekatte O."/>
            <person name="Bourhy P."/>
            <person name="Veyrier F.J."/>
            <person name="Picardeau M."/>
        </authorList>
    </citation>
    <scope>NUCLEOTIDE SEQUENCE [LARGE SCALE GENOMIC DNA]</scope>
    <source>
        <strain evidence="3">201702476</strain>
    </source>
</reference>
<proteinExistence type="predicted"/>
<gene>
    <name evidence="3" type="ORF">EHQ58_06110</name>
</gene>
<dbReference type="OrthoDB" id="338473at2"/>
<dbReference type="Proteomes" id="UP000297693">
    <property type="component" value="Unassembled WGS sequence"/>
</dbReference>
<evidence type="ECO:0000256" key="1">
    <source>
        <dbReference type="SAM" id="MobiDB-lite"/>
    </source>
</evidence>
<comment type="caution">
    <text evidence="3">The sequence shown here is derived from an EMBL/GenBank/DDBJ whole genome shotgun (WGS) entry which is preliminary data.</text>
</comment>
<feature type="compositionally biased region" description="Polar residues" evidence="1">
    <location>
        <begin position="236"/>
        <end position="257"/>
    </location>
</feature>
<feature type="signal peptide" evidence="2">
    <location>
        <begin position="1"/>
        <end position="20"/>
    </location>
</feature>
<accession>A0A4R9K4B6</accession>
<keyword evidence="4" id="KW-1185">Reference proteome</keyword>
<feature type="region of interest" description="Disordered" evidence="1">
    <location>
        <begin position="229"/>
        <end position="279"/>
    </location>
</feature>
<dbReference type="AlphaFoldDB" id="A0A4R9K4B6"/>
<evidence type="ECO:0000256" key="2">
    <source>
        <dbReference type="SAM" id="SignalP"/>
    </source>
</evidence>
<evidence type="ECO:0000313" key="3">
    <source>
        <dbReference type="EMBL" id="TGL60070.1"/>
    </source>
</evidence>
<evidence type="ECO:0008006" key="5">
    <source>
        <dbReference type="Google" id="ProtNLM"/>
    </source>
</evidence>
<feature type="chain" id="PRO_5020444392" description="DUF4136 domain-containing protein" evidence="2">
    <location>
        <begin position="21"/>
        <end position="279"/>
    </location>
</feature>
<sequence>MKKHVILVLLGIFTSSSLFAGTWIEDSLGFAFEFPRGWSKAVLRNAETARIQFAKSNRDAILQIDIVRRTKEYDLDRFIEETVDTFLKRYPDLKVVREKVLEEDMQGFDESVFLVMHYSEKKTVISNRFLFHKKGGMYYVIQAKTPRIRFQNYARDLDMMMKTFRMEPRIKSRWRNDSLAYLDPVRDEKAIQYISITIRPIETYPSDKEQSISQSDSWLNSVDGFKNPFSAESDIPVSQPNTDSMVSPPSTTNQNQNPKKEESTPESNGPLVAPETDPI</sequence>
<evidence type="ECO:0000313" key="4">
    <source>
        <dbReference type="Proteomes" id="UP000297693"/>
    </source>
</evidence>
<dbReference type="EMBL" id="RQGD01000022">
    <property type="protein sequence ID" value="TGL60070.1"/>
    <property type="molecule type" value="Genomic_DNA"/>
</dbReference>
<dbReference type="RefSeq" id="WP_135622997.1">
    <property type="nucleotide sequence ID" value="NZ_RQGD01000022.1"/>
</dbReference>
<keyword evidence="2" id="KW-0732">Signal</keyword>
<name>A0A4R9K4B6_9LEPT</name>